<evidence type="ECO:0000256" key="6">
    <source>
        <dbReference type="ARBA" id="ARBA00023034"/>
    </source>
</evidence>
<accession>A0A0B7N9Q4</accession>
<feature type="domain" description="Vacuolar protein sorting-associated protein 54 N-terminal" evidence="10">
    <location>
        <begin position="314"/>
        <end position="436"/>
    </location>
</feature>
<dbReference type="AlphaFoldDB" id="A0A0B7N9Q4"/>
<dbReference type="GO" id="GO:0042147">
    <property type="term" value="P:retrograde transport, endosome to Golgi"/>
    <property type="evidence" value="ECO:0007669"/>
    <property type="project" value="InterPro"/>
</dbReference>
<feature type="region of interest" description="Disordered" evidence="8">
    <location>
        <begin position="224"/>
        <end position="243"/>
    </location>
</feature>
<comment type="subcellular location">
    <subcellularLocation>
        <location evidence="1">Golgi apparatus</location>
        <location evidence="1">trans-Golgi network</location>
    </subcellularLocation>
</comment>
<dbReference type="InterPro" id="IPR019515">
    <property type="entry name" value="VPS54_N"/>
</dbReference>
<sequence length="1050" mass="117804">MASTRASTDNTRMTRTASGVKLAYLASSQQSGSASAPTISSQNNDSINNTTSHSNNTVNINTNTNTNINKPLARERPFARDEYNNANSNSRPPSIRSATSFGRPLNRFIPGHHTRHHSNYSNFSTMSETALPWTIRDIGFNAISGVLNDPAKPKDFNKPNKVDIPPVSHASIPRIKSSDFESYLDHIGPAFDRYQQNKAASKDEDTIPYSPAPNTAFAAVEDEEPFSPFGRNPTKRTGRNPYSLPQHILSSESLLDEDVKTPPRELPMIENVPPIFFEPDFLLENPRVFDTVCEGADIIGNNGHSLSVSTNSILQEKLSYYLDTVEVHLLGEIENRSSSFFEALSNLQALHQQTLDCVSQINTIRQKMKKIQSTECKDGLEIIRLQVRKRNLEKLHRVTTIVKDIRSAQPMIQILLGQGDYFAALDLIDETRDVLNGKNTSDDQEAIDLSTVKALSNFSSQLDEMEKAVGVMMQHDFLSILLSDLSYKLEVQEFEAAKQSLLNLAEKTTDINTEDVRFGEKELDLKERMTPSTLGLLRTNMLSATLQGYCERLMVEIKDIVRKRYPPTLISSPSLAMADDQMGNLAKQLKSMPFSSFFQMLLDIFATLMEAIRQASIYHQLLMQIVETQHLKSEILLQLGKESADIVFSAADLAHVRCGKLIGFRNDQNALLNPTDFYRLSKVVGIFISKCEIFCGRTCFGLRGSVLSQQKAFVEHFHMERIKQEAQLIENEQWAASEVPSDFQLIVDRICEGHIHSLINGTIQPELSADGTKSTKHLIVDGHSYYIVGCSLLILKMFEDYLKCVFNLENMALEIMQKLVELLKLFNSRVCQVILGAGAMRSAGLKNITAKHLALASQSLAVMMALTPKLKECISRHLSLKQANHLAEFDRIVNDYKHHQGEIHAKLVAIMNERFAAHIKAMQVIQWDEQDPQTGKNANVYMETLVTETVRLHKVLAKYLPVHDLKFVMSQVFQSFTSQLSEQIKHTKVGSERGKSRLARDAAYFTRRLKSLHHVDPPSNSVMEAVDSITVGKLETKDSPALDAKSTDQE</sequence>
<protein>
    <recommendedName>
        <fullName evidence="3">Vacuolar protein sorting-associated protein 54</fullName>
    </recommendedName>
</protein>
<keyword evidence="7" id="KW-0175">Coiled coil</keyword>
<dbReference type="Pfam" id="PF10475">
    <property type="entry name" value="Vps54_N"/>
    <property type="match status" value="1"/>
</dbReference>
<evidence type="ECO:0000256" key="8">
    <source>
        <dbReference type="SAM" id="MobiDB-lite"/>
    </source>
</evidence>
<evidence type="ECO:0000259" key="9">
    <source>
        <dbReference type="Pfam" id="PF07928"/>
    </source>
</evidence>
<dbReference type="GO" id="GO:0000938">
    <property type="term" value="C:GARP complex"/>
    <property type="evidence" value="ECO:0007669"/>
    <property type="project" value="InterPro"/>
</dbReference>
<feature type="domain" description="Vacuolar protein sorting-associated protein 54 C-terminal" evidence="9">
    <location>
        <begin position="783"/>
        <end position="914"/>
    </location>
</feature>
<evidence type="ECO:0000313" key="12">
    <source>
        <dbReference type="Proteomes" id="UP000054107"/>
    </source>
</evidence>
<dbReference type="InterPro" id="IPR012501">
    <property type="entry name" value="Vps54_C"/>
</dbReference>
<dbReference type="GO" id="GO:0006896">
    <property type="term" value="P:Golgi to vacuole transport"/>
    <property type="evidence" value="ECO:0007669"/>
    <property type="project" value="TreeGrafter"/>
</dbReference>
<evidence type="ECO:0000256" key="5">
    <source>
        <dbReference type="ARBA" id="ARBA00022927"/>
    </source>
</evidence>
<keyword evidence="5" id="KW-0653">Protein transport</keyword>
<dbReference type="GO" id="GO:0005829">
    <property type="term" value="C:cytosol"/>
    <property type="evidence" value="ECO:0007669"/>
    <property type="project" value="GOC"/>
</dbReference>
<dbReference type="InterPro" id="IPR039745">
    <property type="entry name" value="Vps54"/>
</dbReference>
<dbReference type="Gene3D" id="1.20.1280.130">
    <property type="match status" value="1"/>
</dbReference>
<dbReference type="PANTHER" id="PTHR12965:SF0">
    <property type="entry name" value="VACUOLAR PROTEIN SORTING-ASSOCIATED PROTEIN 54"/>
    <property type="match status" value="1"/>
</dbReference>
<keyword evidence="6" id="KW-0333">Golgi apparatus</keyword>
<feature type="region of interest" description="Disordered" evidence="8">
    <location>
        <begin position="32"/>
        <end position="120"/>
    </location>
</feature>
<proteinExistence type="inferred from homology"/>
<feature type="compositionally biased region" description="Polar residues" evidence="8">
    <location>
        <begin position="84"/>
        <end position="100"/>
    </location>
</feature>
<dbReference type="Proteomes" id="UP000054107">
    <property type="component" value="Unassembled WGS sequence"/>
</dbReference>
<dbReference type="Pfam" id="PF07928">
    <property type="entry name" value="Vps54"/>
    <property type="match status" value="1"/>
</dbReference>
<keyword evidence="12" id="KW-1185">Reference proteome</keyword>
<organism evidence="11 12">
    <name type="scientific">Parasitella parasitica</name>
    <dbReference type="NCBI Taxonomy" id="35722"/>
    <lineage>
        <taxon>Eukaryota</taxon>
        <taxon>Fungi</taxon>
        <taxon>Fungi incertae sedis</taxon>
        <taxon>Mucoromycota</taxon>
        <taxon>Mucoromycotina</taxon>
        <taxon>Mucoromycetes</taxon>
        <taxon>Mucorales</taxon>
        <taxon>Mucorineae</taxon>
        <taxon>Mucoraceae</taxon>
        <taxon>Parasitella</taxon>
    </lineage>
</organism>
<dbReference type="STRING" id="35722.A0A0B7N9Q4"/>
<dbReference type="GO" id="GO:0019905">
    <property type="term" value="F:syntaxin binding"/>
    <property type="evidence" value="ECO:0007669"/>
    <property type="project" value="TreeGrafter"/>
</dbReference>
<name>A0A0B7N9Q4_9FUNG</name>
<dbReference type="PANTHER" id="PTHR12965">
    <property type="entry name" value="VACUOLAR PROTEIN SORTING 54"/>
    <property type="match status" value="1"/>
</dbReference>
<dbReference type="GO" id="GO:0015031">
    <property type="term" value="P:protein transport"/>
    <property type="evidence" value="ECO:0007669"/>
    <property type="project" value="UniProtKB-KW"/>
</dbReference>
<feature type="compositionally biased region" description="Basic and acidic residues" evidence="8">
    <location>
        <begin position="72"/>
        <end position="83"/>
    </location>
</feature>
<evidence type="ECO:0000259" key="10">
    <source>
        <dbReference type="Pfam" id="PF10475"/>
    </source>
</evidence>
<feature type="compositionally biased region" description="Low complexity" evidence="8">
    <location>
        <begin position="43"/>
        <end position="69"/>
    </location>
</feature>
<gene>
    <name evidence="11" type="primary">PARPA_08333.1 scaffold 32756</name>
</gene>
<evidence type="ECO:0000256" key="2">
    <source>
        <dbReference type="ARBA" id="ARBA00009150"/>
    </source>
</evidence>
<keyword evidence="4" id="KW-0813">Transport</keyword>
<reference evidence="11 12" key="1">
    <citation type="submission" date="2014-09" db="EMBL/GenBank/DDBJ databases">
        <authorList>
            <person name="Ellenberger Sabrina"/>
        </authorList>
    </citation>
    <scope>NUCLEOTIDE SEQUENCE [LARGE SCALE GENOMIC DNA]</scope>
    <source>
        <strain evidence="11 12">CBS 412.66</strain>
    </source>
</reference>
<evidence type="ECO:0000256" key="3">
    <source>
        <dbReference type="ARBA" id="ARBA00017665"/>
    </source>
</evidence>
<comment type="similarity">
    <text evidence="2">Belongs to the VPS54 family.</text>
</comment>
<dbReference type="Gene3D" id="6.10.250.860">
    <property type="match status" value="1"/>
</dbReference>
<dbReference type="OrthoDB" id="10259024at2759"/>
<dbReference type="EMBL" id="LN731032">
    <property type="protein sequence ID" value="CEP14169.1"/>
    <property type="molecule type" value="Genomic_DNA"/>
</dbReference>
<evidence type="ECO:0000256" key="4">
    <source>
        <dbReference type="ARBA" id="ARBA00022448"/>
    </source>
</evidence>
<evidence type="ECO:0000256" key="1">
    <source>
        <dbReference type="ARBA" id="ARBA00004601"/>
    </source>
</evidence>
<evidence type="ECO:0000256" key="7">
    <source>
        <dbReference type="ARBA" id="ARBA00023054"/>
    </source>
</evidence>
<evidence type="ECO:0000313" key="11">
    <source>
        <dbReference type="EMBL" id="CEP14169.1"/>
    </source>
</evidence>